<organism evidence="1 2">
    <name type="scientific">Exidia glandulosa HHB12029</name>
    <dbReference type="NCBI Taxonomy" id="1314781"/>
    <lineage>
        <taxon>Eukaryota</taxon>
        <taxon>Fungi</taxon>
        <taxon>Dikarya</taxon>
        <taxon>Basidiomycota</taxon>
        <taxon>Agaricomycotina</taxon>
        <taxon>Agaricomycetes</taxon>
        <taxon>Auriculariales</taxon>
        <taxon>Exidiaceae</taxon>
        <taxon>Exidia</taxon>
    </lineage>
</organism>
<dbReference type="AlphaFoldDB" id="A0A165F6N0"/>
<dbReference type="InParanoid" id="A0A165F6N0"/>
<reference evidence="1 2" key="1">
    <citation type="journal article" date="2016" name="Mol. Biol. Evol.">
        <title>Comparative Genomics of Early-Diverging Mushroom-Forming Fungi Provides Insights into the Origins of Lignocellulose Decay Capabilities.</title>
        <authorList>
            <person name="Nagy L.G."/>
            <person name="Riley R."/>
            <person name="Tritt A."/>
            <person name="Adam C."/>
            <person name="Daum C."/>
            <person name="Floudas D."/>
            <person name="Sun H."/>
            <person name="Yadav J.S."/>
            <person name="Pangilinan J."/>
            <person name="Larsson K.H."/>
            <person name="Matsuura K."/>
            <person name="Barry K."/>
            <person name="Labutti K."/>
            <person name="Kuo R."/>
            <person name="Ohm R.A."/>
            <person name="Bhattacharya S.S."/>
            <person name="Shirouzu T."/>
            <person name="Yoshinaga Y."/>
            <person name="Martin F.M."/>
            <person name="Grigoriev I.V."/>
            <person name="Hibbett D.S."/>
        </authorList>
    </citation>
    <scope>NUCLEOTIDE SEQUENCE [LARGE SCALE GENOMIC DNA]</scope>
    <source>
        <strain evidence="1 2">HHB12029</strain>
    </source>
</reference>
<name>A0A165F6N0_EXIGL</name>
<feature type="non-terminal residue" evidence="1">
    <location>
        <position position="1"/>
    </location>
</feature>
<dbReference type="OrthoDB" id="3259165at2759"/>
<evidence type="ECO:0000313" key="2">
    <source>
        <dbReference type="Proteomes" id="UP000077266"/>
    </source>
</evidence>
<dbReference type="STRING" id="1314781.A0A165F6N0"/>
<dbReference type="Proteomes" id="UP000077266">
    <property type="component" value="Unassembled WGS sequence"/>
</dbReference>
<proteinExistence type="predicted"/>
<evidence type="ECO:0000313" key="1">
    <source>
        <dbReference type="EMBL" id="KZV88474.1"/>
    </source>
</evidence>
<gene>
    <name evidence="1" type="ORF">EXIGLDRAFT_598585</name>
</gene>
<keyword evidence="2" id="KW-1185">Reference proteome</keyword>
<protein>
    <submittedName>
        <fullName evidence="1">Uncharacterized protein</fullName>
    </submittedName>
</protein>
<accession>A0A165F6N0</accession>
<feature type="non-terminal residue" evidence="1">
    <location>
        <position position="260"/>
    </location>
</feature>
<dbReference type="EMBL" id="KV426099">
    <property type="protein sequence ID" value="KZV88474.1"/>
    <property type="molecule type" value="Genomic_DNA"/>
</dbReference>
<sequence>VAENVLGEEWSAQVHAQLKKPPRQSAHSADKTIDEILITMGEVDDLQQEAKKIRLALRKAHKMPESDALELKRRGEVIVEELATAKDSIAKLHDALGTEQCRRLESMRGDAYLRARMNARALRSTIRHALQAHKFERRKLERAYRNQIMRELCHAKDHAQTKDLVHRREKTITAQVKKFNTLVDHMATLARQGKKPTGRAPLPRKLDPKKLFRLDVDDEIWQDDPGLGQQNDGEVARWQIDPQVKRGIIALLEKRRCTEE</sequence>